<organism evidence="1 2">
    <name type="scientific">Franconibacter daqui</name>
    <dbReference type="NCBI Taxonomy" id="2047724"/>
    <lineage>
        <taxon>Bacteria</taxon>
        <taxon>Pseudomonadati</taxon>
        <taxon>Pseudomonadota</taxon>
        <taxon>Gammaproteobacteria</taxon>
        <taxon>Enterobacterales</taxon>
        <taxon>Enterobacteriaceae</taxon>
        <taxon>Franconibacter</taxon>
    </lineage>
</organism>
<dbReference type="EMBL" id="JBEHGX010000010">
    <property type="protein sequence ID" value="MER0127401.1"/>
    <property type="molecule type" value="Genomic_DNA"/>
</dbReference>
<reference evidence="1 2" key="1">
    <citation type="submission" date="2024-06" db="EMBL/GenBank/DDBJ databases">
        <title>Fanconibacter daqui strain Q02 whole shotgun sequencing project.</title>
        <authorList>
            <person name="Rodrigues J.W.A."/>
            <person name="Viana L.C."/>
            <person name="Vieira E.C."/>
            <person name="Souza F.O.L."/>
            <person name="Alegria O.C."/>
            <person name="Patroca S."/>
            <person name="Cruz A.C.R."/>
            <person name="Nunes A.R.C."/>
        </authorList>
    </citation>
    <scope>NUCLEOTIDE SEQUENCE [LARGE SCALE GENOMIC DNA]</scope>
    <source>
        <strain evidence="1 2">Q02</strain>
    </source>
</reference>
<comment type="caution">
    <text evidence="1">The sequence shown here is derived from an EMBL/GenBank/DDBJ whole genome shotgun (WGS) entry which is preliminary data.</text>
</comment>
<gene>
    <name evidence="1" type="ORF">ABQG75_16865</name>
</gene>
<dbReference type="Proteomes" id="UP001447374">
    <property type="component" value="Unassembled WGS sequence"/>
</dbReference>
<proteinExistence type="predicted"/>
<accession>A0ABV1PRG9</accession>
<evidence type="ECO:0000313" key="1">
    <source>
        <dbReference type="EMBL" id="MER0127401.1"/>
    </source>
</evidence>
<evidence type="ECO:0000313" key="2">
    <source>
        <dbReference type="Proteomes" id="UP001447374"/>
    </source>
</evidence>
<name>A0ABV1PRG9_9ENTR</name>
<protein>
    <submittedName>
        <fullName evidence="1">Uncharacterized protein</fullName>
    </submittedName>
</protein>
<dbReference type="RefSeq" id="WP_349951543.1">
    <property type="nucleotide sequence ID" value="NZ_JBEHGX010000010.1"/>
</dbReference>
<keyword evidence="2" id="KW-1185">Reference proteome</keyword>
<sequence>MAPFLCSKLLAGDAYRHDLSPHPVGVRGEAQTPQAITPGRVSVVAPPAIRYLP</sequence>